<dbReference type="InterPro" id="IPR011042">
    <property type="entry name" value="6-blade_b-propeller_TolB-like"/>
</dbReference>
<accession>A0A0S4KLK0</accession>
<feature type="non-terminal residue" evidence="1">
    <location>
        <position position="286"/>
    </location>
</feature>
<dbReference type="Gene3D" id="2.120.10.30">
    <property type="entry name" value="TolB, C-terminal domain"/>
    <property type="match status" value="1"/>
</dbReference>
<dbReference type="Proteomes" id="UP000051952">
    <property type="component" value="Unassembled WGS sequence"/>
</dbReference>
<dbReference type="SUPFAM" id="SSF75011">
    <property type="entry name" value="3-carboxy-cis,cis-mucoante lactonizing enzyme"/>
    <property type="match status" value="1"/>
</dbReference>
<protein>
    <submittedName>
        <fullName evidence="1">Uncharacterized protein</fullName>
    </submittedName>
</protein>
<name>A0A0S4KLK0_BODSA</name>
<feature type="non-terminal residue" evidence="1">
    <location>
        <position position="1"/>
    </location>
</feature>
<evidence type="ECO:0000313" key="1">
    <source>
        <dbReference type="EMBL" id="CUI15472.1"/>
    </source>
</evidence>
<keyword evidence="2" id="KW-1185">Reference proteome</keyword>
<organism evidence="1 2">
    <name type="scientific">Bodo saltans</name>
    <name type="common">Flagellated protozoan</name>
    <dbReference type="NCBI Taxonomy" id="75058"/>
    <lineage>
        <taxon>Eukaryota</taxon>
        <taxon>Discoba</taxon>
        <taxon>Euglenozoa</taxon>
        <taxon>Kinetoplastea</taxon>
        <taxon>Metakinetoplastina</taxon>
        <taxon>Eubodonida</taxon>
        <taxon>Bodonidae</taxon>
        <taxon>Bodo</taxon>
    </lineage>
</organism>
<dbReference type="AlphaFoldDB" id="A0A0S4KLK0"/>
<proteinExistence type="predicted"/>
<dbReference type="VEuPathDB" id="TriTrypDB:BSAL_44180"/>
<dbReference type="EMBL" id="CYKH01002183">
    <property type="protein sequence ID" value="CUI15472.1"/>
    <property type="molecule type" value="Genomic_DNA"/>
</dbReference>
<gene>
    <name evidence="1" type="ORF">BSAL_44180</name>
</gene>
<reference evidence="2" key="1">
    <citation type="submission" date="2015-09" db="EMBL/GenBank/DDBJ databases">
        <authorList>
            <consortium name="Pathogen Informatics"/>
        </authorList>
    </citation>
    <scope>NUCLEOTIDE SEQUENCE [LARGE SCALE GENOMIC DNA]</scope>
    <source>
        <strain evidence="2">Lake Konstanz</strain>
    </source>
</reference>
<sequence length="286" mass="30419">ISDSVSTPILSPIFVVASPDGQYVYFSDSDYYRVGRVSSILGSNTNIFSVAGTYNTAGLMDDANGAGASLMKRPRGLTITPDSSLLVTTDMESHAVRVVRLRDNAMITIVGNGTAVEVDAHKTTAYTSDPVPACSAPHGITLWQHDDASFSLIWADYYDSIRCLEVDFDQPNIFPSSPLVSRRDVVSLNHVTARLFVDTSELGGVADVYVHPVTGAVFATMYSNASIVRCNTTSLAEGMMMPLNASSGGGCDFLVMGEDTQSNSRGGSMLTSPYGITGDVAGHVLY</sequence>
<evidence type="ECO:0000313" key="2">
    <source>
        <dbReference type="Proteomes" id="UP000051952"/>
    </source>
</evidence>